<feature type="region of interest" description="Disordered" evidence="9">
    <location>
        <begin position="478"/>
        <end position="504"/>
    </location>
</feature>
<proteinExistence type="predicted"/>
<evidence type="ECO:0000313" key="11">
    <source>
        <dbReference type="EMBL" id="RSX56720.1"/>
    </source>
</evidence>
<accession>A0A430FU73</accession>
<evidence type="ECO:0000256" key="3">
    <source>
        <dbReference type="ARBA" id="ARBA00022679"/>
    </source>
</evidence>
<gene>
    <name evidence="11" type="ORF">D2E24_1010</name>
</gene>
<feature type="transmembrane region" description="Helical" evidence="10">
    <location>
        <begin position="20"/>
        <end position="41"/>
    </location>
</feature>
<dbReference type="EMBL" id="QXGK01000008">
    <property type="protein sequence ID" value="RSX56720.1"/>
    <property type="molecule type" value="Genomic_DNA"/>
</dbReference>
<comment type="caution">
    <text evidence="11">The sequence shown here is derived from an EMBL/GenBank/DDBJ whole genome shotgun (WGS) entry which is preliminary data.</text>
</comment>
<evidence type="ECO:0000256" key="4">
    <source>
        <dbReference type="ARBA" id="ARBA00022692"/>
    </source>
</evidence>
<keyword evidence="5 11" id="KW-0418">Kinase</keyword>
<keyword evidence="8 10" id="KW-0472">Membrane</keyword>
<feature type="transmembrane region" description="Helical" evidence="10">
    <location>
        <begin position="171"/>
        <end position="193"/>
    </location>
</feature>
<evidence type="ECO:0000313" key="12">
    <source>
        <dbReference type="Proteomes" id="UP000287470"/>
    </source>
</evidence>
<evidence type="ECO:0000256" key="5">
    <source>
        <dbReference type="ARBA" id="ARBA00022777"/>
    </source>
</evidence>
<evidence type="ECO:0000256" key="8">
    <source>
        <dbReference type="ARBA" id="ARBA00023136"/>
    </source>
</evidence>
<dbReference type="GO" id="GO:0000160">
    <property type="term" value="P:phosphorelay signal transduction system"/>
    <property type="evidence" value="ECO:0007669"/>
    <property type="project" value="UniProtKB-KW"/>
</dbReference>
<dbReference type="Gene3D" id="3.30.565.10">
    <property type="entry name" value="Histidine kinase-like ATPase, C-terminal domain"/>
    <property type="match status" value="1"/>
</dbReference>
<evidence type="ECO:0000256" key="1">
    <source>
        <dbReference type="ARBA" id="ARBA00004651"/>
    </source>
</evidence>
<name>A0A430FU73_9BIFI</name>
<evidence type="ECO:0000256" key="10">
    <source>
        <dbReference type="SAM" id="Phobius"/>
    </source>
</evidence>
<organism evidence="11 12">
    <name type="scientific">Bifidobacterium samirii</name>
    <dbReference type="NCBI Taxonomy" id="2306974"/>
    <lineage>
        <taxon>Bacteria</taxon>
        <taxon>Bacillati</taxon>
        <taxon>Actinomycetota</taxon>
        <taxon>Actinomycetes</taxon>
        <taxon>Bifidobacteriales</taxon>
        <taxon>Bifidobacteriaceae</taxon>
        <taxon>Bifidobacterium</taxon>
    </lineage>
</organism>
<protein>
    <submittedName>
        <fullName evidence="11">Histidine kinase</fullName>
    </submittedName>
</protein>
<dbReference type="PANTHER" id="PTHR24421:SF37">
    <property type="entry name" value="SENSOR HISTIDINE KINASE NARS"/>
    <property type="match status" value="1"/>
</dbReference>
<dbReference type="Proteomes" id="UP000287470">
    <property type="component" value="Unassembled WGS sequence"/>
</dbReference>
<keyword evidence="7" id="KW-0902">Two-component regulatory system</keyword>
<keyword evidence="2" id="KW-1003">Cell membrane</keyword>
<reference evidence="11 12" key="1">
    <citation type="submission" date="2018-09" db="EMBL/GenBank/DDBJ databases">
        <title>Characterization of the phylogenetic diversity of five novel species belonging to the genus Bifidobacterium.</title>
        <authorList>
            <person name="Lugli G.A."/>
            <person name="Duranti S."/>
            <person name="Milani C."/>
        </authorList>
    </citation>
    <scope>NUCLEOTIDE SEQUENCE [LARGE SCALE GENOMIC DNA]</scope>
    <source>
        <strain evidence="11 12">2033B</strain>
    </source>
</reference>
<keyword evidence="4 10" id="KW-0812">Transmembrane</keyword>
<dbReference type="GO" id="GO:0016301">
    <property type="term" value="F:kinase activity"/>
    <property type="evidence" value="ECO:0007669"/>
    <property type="project" value="UniProtKB-KW"/>
</dbReference>
<feature type="transmembrane region" description="Helical" evidence="10">
    <location>
        <begin position="53"/>
        <end position="70"/>
    </location>
</feature>
<evidence type="ECO:0000256" key="6">
    <source>
        <dbReference type="ARBA" id="ARBA00022989"/>
    </source>
</evidence>
<dbReference type="GO" id="GO:0005886">
    <property type="term" value="C:plasma membrane"/>
    <property type="evidence" value="ECO:0007669"/>
    <property type="project" value="UniProtKB-SubCell"/>
</dbReference>
<evidence type="ECO:0000256" key="2">
    <source>
        <dbReference type="ARBA" id="ARBA00022475"/>
    </source>
</evidence>
<dbReference type="AlphaFoldDB" id="A0A430FU73"/>
<evidence type="ECO:0000256" key="9">
    <source>
        <dbReference type="SAM" id="MobiDB-lite"/>
    </source>
</evidence>
<evidence type="ECO:0000256" key="7">
    <source>
        <dbReference type="ARBA" id="ARBA00023012"/>
    </source>
</evidence>
<dbReference type="Gene3D" id="1.20.5.1930">
    <property type="match status" value="1"/>
</dbReference>
<dbReference type="PANTHER" id="PTHR24421">
    <property type="entry name" value="NITRATE/NITRITE SENSOR PROTEIN NARX-RELATED"/>
    <property type="match status" value="1"/>
</dbReference>
<comment type="subcellular location">
    <subcellularLocation>
        <location evidence="1">Cell membrane</location>
        <topology evidence="1">Multi-pass membrane protein</topology>
    </subcellularLocation>
</comment>
<sequence length="516" mass="55111">MRMRPAATDDGDVPVCTQGWCTTAMIPSAMFMCLAQISFRAQPYLERDDGDPFYAWLLLGTFLAFVWPFLLLRRDRHPESTFWITLAVTLAFPYDPTLMLMALTALIARRRGASRTMPAIVAALATSLWAQLRDALQPAESSLWHEIFSDPAVPDDLPGVPMRMLASERTIVVTALLTALFGMAVAVVSGLVIRSHAHVRQSVAKAEAATRRAESLRHDLDSQQLADAIAAEAHDTLAHSLSLIALNASALQAEADRLSGPSGADAGGEEDRRRAEAVALKADEIRRQSAGALDEAHAIIDMLRHPQRAWEQLAAGDDETSLTRESLGALVEDARQAGMALDTWIDIRQLGELDERIGKAAYRTVQEALTNARRHAPGAPVSLEVDAGPESGVHIHASNPTSVSSSTPAGLDATTVSAAPGGPTGPADTRIGAGLPGLAARVGQIGGECRYGTDRRHVFHLDVTLPWTATDGSGVSAPAASYGAYESPAPSGRDAPGYRSYEVPPSARYAPLQWDA</sequence>
<feature type="transmembrane region" description="Helical" evidence="10">
    <location>
        <begin position="82"/>
        <end position="108"/>
    </location>
</feature>
<keyword evidence="6 10" id="KW-1133">Transmembrane helix</keyword>
<dbReference type="InterPro" id="IPR050482">
    <property type="entry name" value="Sensor_HK_TwoCompSys"/>
</dbReference>
<dbReference type="InterPro" id="IPR036890">
    <property type="entry name" value="HATPase_C_sf"/>
</dbReference>
<keyword evidence="3" id="KW-0808">Transferase</keyword>
<keyword evidence="12" id="KW-1185">Reference proteome</keyword>